<feature type="transmembrane region" description="Helical" evidence="1">
    <location>
        <begin position="177"/>
        <end position="200"/>
    </location>
</feature>
<sequence length="285" mass="30575">MLPSYPLPRAVALGASGVDEVALTSSADANAQLGFAISACVGLAIILWEYVTFLPDEIRLYRRPVWGTIPPYAFLALRYGGILASMPIVFLSAVRSHNCQLAASLSQAGVVVVIVGSATIFTFRTAILWADNRIIRWSLGGLLIIMAGCWIAPATQYRALTGPTPPFGSNCHVLPTVVWLPLGNASSALFFITALVLTLLKIQNHQRKDSLVAHQIYRANLAYVLGTTITIAVVLVLKSLSPPSSALVLSTRCIATVFTVAFGTRAFRNLVLASVFETERAHGIP</sequence>
<protein>
    <recommendedName>
        <fullName evidence="2">DUF6533 domain-containing protein</fullName>
    </recommendedName>
</protein>
<feature type="transmembrane region" description="Helical" evidence="1">
    <location>
        <begin position="33"/>
        <end position="51"/>
    </location>
</feature>
<evidence type="ECO:0000256" key="1">
    <source>
        <dbReference type="SAM" id="Phobius"/>
    </source>
</evidence>
<dbReference type="EMBL" id="JARIHO010000033">
    <property type="protein sequence ID" value="KAJ7334029.1"/>
    <property type="molecule type" value="Genomic_DNA"/>
</dbReference>
<feature type="domain" description="DUF6533" evidence="2">
    <location>
        <begin position="39"/>
        <end position="83"/>
    </location>
</feature>
<proteinExistence type="predicted"/>
<feature type="transmembrane region" description="Helical" evidence="1">
    <location>
        <begin position="72"/>
        <end position="94"/>
    </location>
</feature>
<keyword evidence="1" id="KW-1133">Transmembrane helix</keyword>
<evidence type="ECO:0000313" key="3">
    <source>
        <dbReference type="EMBL" id="KAJ7334029.1"/>
    </source>
</evidence>
<dbReference type="InterPro" id="IPR045340">
    <property type="entry name" value="DUF6533"/>
</dbReference>
<comment type="caution">
    <text evidence="3">The sequence shown here is derived from an EMBL/GenBank/DDBJ whole genome shotgun (WGS) entry which is preliminary data.</text>
</comment>
<dbReference type="Proteomes" id="UP001218218">
    <property type="component" value="Unassembled WGS sequence"/>
</dbReference>
<feature type="non-terminal residue" evidence="3">
    <location>
        <position position="285"/>
    </location>
</feature>
<feature type="transmembrane region" description="Helical" evidence="1">
    <location>
        <begin position="135"/>
        <end position="157"/>
    </location>
</feature>
<dbReference type="AlphaFoldDB" id="A0AAD6ZPW0"/>
<accession>A0AAD6ZPW0</accession>
<organism evidence="3 4">
    <name type="scientific">Mycena albidolilacea</name>
    <dbReference type="NCBI Taxonomy" id="1033008"/>
    <lineage>
        <taxon>Eukaryota</taxon>
        <taxon>Fungi</taxon>
        <taxon>Dikarya</taxon>
        <taxon>Basidiomycota</taxon>
        <taxon>Agaricomycotina</taxon>
        <taxon>Agaricomycetes</taxon>
        <taxon>Agaricomycetidae</taxon>
        <taxon>Agaricales</taxon>
        <taxon>Marasmiineae</taxon>
        <taxon>Mycenaceae</taxon>
        <taxon>Mycena</taxon>
    </lineage>
</organism>
<keyword evidence="1" id="KW-0812">Transmembrane</keyword>
<feature type="transmembrane region" description="Helical" evidence="1">
    <location>
        <begin position="100"/>
        <end position="123"/>
    </location>
</feature>
<evidence type="ECO:0000259" key="2">
    <source>
        <dbReference type="Pfam" id="PF20151"/>
    </source>
</evidence>
<keyword evidence="1" id="KW-0472">Membrane</keyword>
<gene>
    <name evidence="3" type="ORF">DFH08DRAFT_750072</name>
</gene>
<dbReference type="Pfam" id="PF20151">
    <property type="entry name" value="DUF6533"/>
    <property type="match status" value="1"/>
</dbReference>
<feature type="transmembrane region" description="Helical" evidence="1">
    <location>
        <begin position="221"/>
        <end position="240"/>
    </location>
</feature>
<evidence type="ECO:0000313" key="4">
    <source>
        <dbReference type="Proteomes" id="UP001218218"/>
    </source>
</evidence>
<keyword evidence="4" id="KW-1185">Reference proteome</keyword>
<name>A0AAD6ZPW0_9AGAR</name>
<reference evidence="3" key="1">
    <citation type="submission" date="2023-03" db="EMBL/GenBank/DDBJ databases">
        <title>Massive genome expansion in bonnet fungi (Mycena s.s.) driven by repeated elements and novel gene families across ecological guilds.</title>
        <authorList>
            <consortium name="Lawrence Berkeley National Laboratory"/>
            <person name="Harder C.B."/>
            <person name="Miyauchi S."/>
            <person name="Viragh M."/>
            <person name="Kuo A."/>
            <person name="Thoen E."/>
            <person name="Andreopoulos B."/>
            <person name="Lu D."/>
            <person name="Skrede I."/>
            <person name="Drula E."/>
            <person name="Henrissat B."/>
            <person name="Morin E."/>
            <person name="Kohler A."/>
            <person name="Barry K."/>
            <person name="LaButti K."/>
            <person name="Morin E."/>
            <person name="Salamov A."/>
            <person name="Lipzen A."/>
            <person name="Mereny Z."/>
            <person name="Hegedus B."/>
            <person name="Baldrian P."/>
            <person name="Stursova M."/>
            <person name="Weitz H."/>
            <person name="Taylor A."/>
            <person name="Grigoriev I.V."/>
            <person name="Nagy L.G."/>
            <person name="Martin F."/>
            <person name="Kauserud H."/>
        </authorList>
    </citation>
    <scope>NUCLEOTIDE SEQUENCE</scope>
    <source>
        <strain evidence="3">CBHHK002</strain>
    </source>
</reference>